<dbReference type="SUPFAM" id="SSF46689">
    <property type="entry name" value="Homeodomain-like"/>
    <property type="match status" value="1"/>
</dbReference>
<sequence length="255" mass="29543">MEHIVDQNEFVVETITTHTDYLKNTASRGSSSVCPMRIKKPKDEDIRMKELNMKCDYVRYTIQDKVRFLDLKIEKCLSASAAVNQLGIHIRTVQRWIGRKCILSKDHKTAIINSIDANPSVAVVEVTEHLLKRLSDLRVSHSTVYNFMRSEYNLSLKKTDFHSVGRNSSAKIEERYSWVYESAFDINMKRSRAWSRKGTRAIVTRPTTRANNTCNSCFQNNLKNLKYGNGDERCNIYWNRDVMATKNMFTIAQSI</sequence>
<reference evidence="1 2" key="1">
    <citation type="journal article" date="2018" name="G3 (Bethesda)">
        <title>Phylogenetic and Phylogenomic Definition of Rhizopus Species.</title>
        <authorList>
            <person name="Gryganskyi A.P."/>
            <person name="Golan J."/>
            <person name="Dolatabadi S."/>
            <person name="Mondo S."/>
            <person name="Robb S."/>
            <person name="Idnurm A."/>
            <person name="Muszewska A."/>
            <person name="Steczkiewicz K."/>
            <person name="Masonjones S."/>
            <person name="Liao H.L."/>
            <person name="Gajdeczka M.T."/>
            <person name="Anike F."/>
            <person name="Vuek A."/>
            <person name="Anishchenko I.M."/>
            <person name="Voigt K."/>
            <person name="de Hoog G.S."/>
            <person name="Smith M.E."/>
            <person name="Heitman J."/>
            <person name="Vilgalys R."/>
            <person name="Stajich J.E."/>
        </authorList>
    </citation>
    <scope>NUCLEOTIDE SEQUENCE [LARGE SCALE GENOMIC DNA]</scope>
    <source>
        <strain evidence="1 2">CBS 357.93</strain>
    </source>
</reference>
<keyword evidence="2" id="KW-1185">Reference proteome</keyword>
<comment type="caution">
    <text evidence="1">The sequence shown here is derived from an EMBL/GenBank/DDBJ whole genome shotgun (WGS) entry which is preliminary data.</text>
</comment>
<dbReference type="STRING" id="86630.A0A367J8J6"/>
<dbReference type="Proteomes" id="UP000252139">
    <property type="component" value="Unassembled WGS sequence"/>
</dbReference>
<evidence type="ECO:0000313" key="1">
    <source>
        <dbReference type="EMBL" id="RCH86272.1"/>
    </source>
</evidence>
<dbReference type="OrthoDB" id="2207820at2759"/>
<protein>
    <submittedName>
        <fullName evidence="1">Uncharacterized protein</fullName>
    </submittedName>
</protein>
<gene>
    <name evidence="1" type="ORF">CU097_007078</name>
</gene>
<proteinExistence type="predicted"/>
<accession>A0A367J8J6</accession>
<evidence type="ECO:0000313" key="2">
    <source>
        <dbReference type="Proteomes" id="UP000252139"/>
    </source>
</evidence>
<dbReference type="InterPro" id="IPR009057">
    <property type="entry name" value="Homeodomain-like_sf"/>
</dbReference>
<dbReference type="EMBL" id="PJQL01001904">
    <property type="protein sequence ID" value="RCH86272.1"/>
    <property type="molecule type" value="Genomic_DNA"/>
</dbReference>
<name>A0A367J8J6_RHIAZ</name>
<dbReference type="AlphaFoldDB" id="A0A367J8J6"/>
<organism evidence="1 2">
    <name type="scientific">Rhizopus azygosporus</name>
    <name type="common">Rhizopus microsporus var. azygosporus</name>
    <dbReference type="NCBI Taxonomy" id="86630"/>
    <lineage>
        <taxon>Eukaryota</taxon>
        <taxon>Fungi</taxon>
        <taxon>Fungi incertae sedis</taxon>
        <taxon>Mucoromycota</taxon>
        <taxon>Mucoromycotina</taxon>
        <taxon>Mucoromycetes</taxon>
        <taxon>Mucorales</taxon>
        <taxon>Mucorineae</taxon>
        <taxon>Rhizopodaceae</taxon>
        <taxon>Rhizopus</taxon>
    </lineage>
</organism>